<dbReference type="PANTHER" id="PTHR11895:SF169">
    <property type="entry name" value="GLUTAMYL-TRNA(GLN) AMIDOTRANSFERASE"/>
    <property type="match status" value="1"/>
</dbReference>
<dbReference type="AlphaFoldDB" id="B1XZC1"/>
<dbReference type="OrthoDB" id="8872210at2"/>
<feature type="domain" description="Amidase" evidence="1">
    <location>
        <begin position="73"/>
        <end position="456"/>
    </location>
</feature>
<dbReference type="Gene3D" id="1.20.58.1700">
    <property type="match status" value="1"/>
</dbReference>
<evidence type="ECO:0000313" key="3">
    <source>
        <dbReference type="EMBL" id="ACB35291.1"/>
    </source>
</evidence>
<dbReference type="Gene3D" id="3.10.490.10">
    <property type="entry name" value="Gamma-glutamyl cyclotransferase-like"/>
    <property type="match status" value="1"/>
</dbReference>
<keyword evidence="4" id="KW-1185">Reference proteome</keyword>
<sequence>MQYPLLYTSECTKTVTSTTQAPRTLTQWQEAYRAGAEPADLLPALRHRLIRGDDPAVIRWVTGDELARRLGQLAEVAAAHADRAALLKVLPLFGVPFAVKDNIDIAGIETTAACPAFAHVAGQSAEAVRRLEAAGAVWIAKTNLDQFATGLVGARSPYGRPASVFDAARISGGSSSGSAVLTARGDVAFALGTDTAGSGRVPAGFNELVGLKPTPGRVSTAGVLPACRSLDCVSVFAHSVEDAAVVLSVIEGADAADAYSHFAPGPSTWAPRLKVGVPRVPFFFGDAGYEAAWSWAVAQMAALGHEIVALDFAPLDEVAALLYDGPWVAERHAVVAALLSAQPDALDATVRRVITRAVGMSATDAFRGLYRLQDLKAAGEATWSRCDLLMVPTAPGHPRFSELDADPVGVNSLLGRYTNFVNLLGWCALALPAGRTAVGLPFGVTFIAPGNHDAALARFGLGWQAAQGVASPAATPALWPQSEPEMAIAVVGAHLSGLPLNWQLTERGATLIEATRTAPRYRLHALPGTVPPKPGMVRDSLRGGSIALEVWRMPQRAVGSFLALIPQPLGLGSIELADGRWVHGFVCEAEATAQASDITELGGWRAYLQAVAAALPVPPRS</sequence>
<dbReference type="EMBL" id="CP001013">
    <property type="protein sequence ID" value="ACB35291.1"/>
    <property type="molecule type" value="Genomic_DNA"/>
</dbReference>
<dbReference type="STRING" id="395495.Lcho_3031"/>
<evidence type="ECO:0000259" key="1">
    <source>
        <dbReference type="Pfam" id="PF01425"/>
    </source>
</evidence>
<evidence type="ECO:0000259" key="2">
    <source>
        <dbReference type="Pfam" id="PF21986"/>
    </source>
</evidence>
<dbReference type="KEGG" id="lch:Lcho_3031"/>
<dbReference type="InterPro" id="IPR036928">
    <property type="entry name" value="AS_sf"/>
</dbReference>
<reference evidence="3 4" key="1">
    <citation type="submission" date="2008-03" db="EMBL/GenBank/DDBJ databases">
        <title>Complete sequence of Leptothrix cholodnii SP-6.</title>
        <authorList>
            <consortium name="US DOE Joint Genome Institute"/>
            <person name="Copeland A."/>
            <person name="Lucas S."/>
            <person name="Lapidus A."/>
            <person name="Glavina del Rio T."/>
            <person name="Dalin E."/>
            <person name="Tice H."/>
            <person name="Bruce D."/>
            <person name="Goodwin L."/>
            <person name="Pitluck S."/>
            <person name="Chertkov O."/>
            <person name="Brettin T."/>
            <person name="Detter J.C."/>
            <person name="Han C."/>
            <person name="Kuske C.R."/>
            <person name="Schmutz J."/>
            <person name="Larimer F."/>
            <person name="Land M."/>
            <person name="Hauser L."/>
            <person name="Kyrpides N."/>
            <person name="Lykidis A."/>
            <person name="Emerson D."/>
            <person name="Richardson P."/>
        </authorList>
    </citation>
    <scope>NUCLEOTIDE SEQUENCE [LARGE SCALE GENOMIC DNA]</scope>
    <source>
        <strain evidence="4">ATCC 51168 / LMG 8142 / SP-6</strain>
    </source>
</reference>
<dbReference type="InterPro" id="IPR000120">
    <property type="entry name" value="Amidase"/>
</dbReference>
<feature type="domain" description="Allophanate hydrolase C-terminal" evidence="2">
    <location>
        <begin position="487"/>
        <end position="609"/>
    </location>
</feature>
<dbReference type="RefSeq" id="WP_012348042.1">
    <property type="nucleotide sequence ID" value="NC_010524.1"/>
</dbReference>
<dbReference type="Proteomes" id="UP000001693">
    <property type="component" value="Chromosome"/>
</dbReference>
<evidence type="ECO:0000313" key="4">
    <source>
        <dbReference type="Proteomes" id="UP000001693"/>
    </source>
</evidence>
<protein>
    <submittedName>
        <fullName evidence="3">Allophanate hydrolase</fullName>
    </submittedName>
</protein>
<dbReference type="Pfam" id="PF01425">
    <property type="entry name" value="Amidase"/>
    <property type="match status" value="1"/>
</dbReference>
<accession>B1XZC1</accession>
<dbReference type="InterPro" id="IPR023631">
    <property type="entry name" value="Amidase_dom"/>
</dbReference>
<dbReference type="InterPro" id="IPR053844">
    <property type="entry name" value="AH_C"/>
</dbReference>
<dbReference type="Gene3D" id="3.90.1300.10">
    <property type="entry name" value="Amidase signature (AS) domain"/>
    <property type="match status" value="1"/>
</dbReference>
<dbReference type="NCBIfam" id="TIGR02713">
    <property type="entry name" value="allophanate_hyd"/>
    <property type="match status" value="1"/>
</dbReference>
<dbReference type="PANTHER" id="PTHR11895">
    <property type="entry name" value="TRANSAMIDASE"/>
    <property type="match status" value="1"/>
</dbReference>
<name>B1XZC1_LEPCP</name>
<dbReference type="HOGENOM" id="CLU_009600_0_1_4"/>
<dbReference type="Pfam" id="PF21986">
    <property type="entry name" value="AH_C"/>
    <property type="match status" value="1"/>
</dbReference>
<dbReference type="GO" id="GO:0016787">
    <property type="term" value="F:hydrolase activity"/>
    <property type="evidence" value="ECO:0007669"/>
    <property type="project" value="UniProtKB-KW"/>
</dbReference>
<organism evidence="3 4">
    <name type="scientific">Leptothrix cholodnii (strain ATCC 51168 / LMG 8142 / SP-6)</name>
    <name type="common">Leptothrix discophora (strain SP-6)</name>
    <dbReference type="NCBI Taxonomy" id="395495"/>
    <lineage>
        <taxon>Bacteria</taxon>
        <taxon>Pseudomonadati</taxon>
        <taxon>Pseudomonadota</taxon>
        <taxon>Betaproteobacteria</taxon>
        <taxon>Burkholderiales</taxon>
        <taxon>Sphaerotilaceae</taxon>
        <taxon>Leptothrix</taxon>
    </lineage>
</organism>
<dbReference type="InterPro" id="IPR014085">
    <property type="entry name" value="Allophanate_hydrolase"/>
</dbReference>
<dbReference type="NCBIfam" id="NF006043">
    <property type="entry name" value="PRK08186.1"/>
    <property type="match status" value="1"/>
</dbReference>
<keyword evidence="3" id="KW-0378">Hydrolase</keyword>
<proteinExistence type="predicted"/>
<gene>
    <name evidence="3" type="ordered locus">Lcho_3031</name>
</gene>
<dbReference type="eggNOG" id="COG0154">
    <property type="taxonomic scope" value="Bacteria"/>
</dbReference>
<dbReference type="SUPFAM" id="SSF75304">
    <property type="entry name" value="Amidase signature (AS) enzymes"/>
    <property type="match status" value="1"/>
</dbReference>